<evidence type="ECO:0000313" key="5">
    <source>
        <dbReference type="Proteomes" id="UP000001175"/>
    </source>
</evidence>
<evidence type="ECO:0000259" key="3">
    <source>
        <dbReference type="PROSITE" id="PS51186"/>
    </source>
</evidence>
<evidence type="ECO:0000313" key="4">
    <source>
        <dbReference type="EMBL" id="BAD78819.1"/>
    </source>
</evidence>
<keyword evidence="2" id="KW-0012">Acyltransferase</keyword>
<protein>
    <submittedName>
        <fullName evidence="4">Putative acetyltransferase</fullName>
    </submittedName>
</protein>
<dbReference type="SUPFAM" id="SSF55729">
    <property type="entry name" value="Acyl-CoA N-acyltransferases (Nat)"/>
    <property type="match status" value="1"/>
</dbReference>
<dbReference type="Pfam" id="PF00583">
    <property type="entry name" value="Acetyltransf_1"/>
    <property type="match status" value="1"/>
</dbReference>
<accession>A0A0H3K3W9</accession>
<sequence length="164" mass="18264">MMDAIAVGSVTLRPWQPSDRETAAQLIAQVLAEYGLGWEPEGADRDVIEVEQAYWQTGGVFWVLEQGDRLVGTGAFYPLPMRGEGAAEIRKMYLLPEVRGQGLGRALLQRLEQAIAEAGYRQIWIETSSLLKEAVSLYESAGYQPTTEVHTLRCDRVYCKSLSP</sequence>
<dbReference type="RefSeq" id="WP_011242941.1">
    <property type="nucleotide sequence ID" value="NZ_CP085785.1"/>
</dbReference>
<gene>
    <name evidence="4" type="ordered locus">syc0629_d</name>
</gene>
<evidence type="ECO:0000256" key="2">
    <source>
        <dbReference type="ARBA" id="ARBA00023315"/>
    </source>
</evidence>
<dbReference type="PANTHER" id="PTHR43877">
    <property type="entry name" value="AMINOALKYLPHOSPHONATE N-ACETYLTRANSFERASE-RELATED-RELATED"/>
    <property type="match status" value="1"/>
</dbReference>
<dbReference type="InterPro" id="IPR016181">
    <property type="entry name" value="Acyl_CoA_acyltransferase"/>
</dbReference>
<dbReference type="PANTHER" id="PTHR43877:SF2">
    <property type="entry name" value="AMINOALKYLPHOSPHONATE N-ACETYLTRANSFERASE-RELATED"/>
    <property type="match status" value="1"/>
</dbReference>
<dbReference type="InterPro" id="IPR000182">
    <property type="entry name" value="GNAT_dom"/>
</dbReference>
<reference evidence="4 5" key="1">
    <citation type="journal article" date="2007" name="Photosyn. Res.">
        <title>Complete nucleotide sequence of the freshwater unicellular cyanobacterium Synechococcus elongatus PCC 6301 chromosome: gene content and organization.</title>
        <authorList>
            <person name="Sugita C."/>
            <person name="Ogata K."/>
            <person name="Shikata M."/>
            <person name="Jikuya H."/>
            <person name="Takano J."/>
            <person name="Furumichi M."/>
            <person name="Kanehisa M."/>
            <person name="Omata T."/>
            <person name="Sugiura M."/>
            <person name="Sugita M."/>
        </authorList>
    </citation>
    <scope>NUCLEOTIDE SEQUENCE [LARGE SCALE GENOMIC DNA]</scope>
    <source>
        <strain evidence="5">ATCC 27144 / PCC 6301 / SAUG 1402/1</strain>
    </source>
</reference>
<feature type="domain" description="N-acetyltransferase" evidence="3">
    <location>
        <begin position="10"/>
        <end position="164"/>
    </location>
</feature>
<dbReference type="eggNOG" id="COG0456">
    <property type="taxonomic scope" value="Bacteria"/>
</dbReference>
<proteinExistence type="predicted"/>
<dbReference type="EMBL" id="AP008231">
    <property type="protein sequence ID" value="BAD78819.1"/>
    <property type="molecule type" value="Genomic_DNA"/>
</dbReference>
<keyword evidence="1 4" id="KW-0808">Transferase</keyword>
<dbReference type="PROSITE" id="PS51186">
    <property type="entry name" value="GNAT"/>
    <property type="match status" value="1"/>
</dbReference>
<dbReference type="AlphaFoldDB" id="A0A0H3K3W9"/>
<organism evidence="4 5">
    <name type="scientific">Synechococcus sp. (strain ATCC 27144 / PCC 6301 / SAUG 1402/1)</name>
    <name type="common">Anacystis nidulans</name>
    <dbReference type="NCBI Taxonomy" id="269084"/>
    <lineage>
        <taxon>Bacteria</taxon>
        <taxon>Bacillati</taxon>
        <taxon>Cyanobacteriota</taxon>
        <taxon>Cyanophyceae</taxon>
        <taxon>Synechococcales</taxon>
        <taxon>Synechococcaceae</taxon>
        <taxon>Synechococcus</taxon>
    </lineage>
</organism>
<dbReference type="InterPro" id="IPR050832">
    <property type="entry name" value="Bact_Acetyltransf"/>
</dbReference>
<dbReference type="CDD" id="cd04301">
    <property type="entry name" value="NAT_SF"/>
    <property type="match status" value="1"/>
</dbReference>
<evidence type="ECO:0000256" key="1">
    <source>
        <dbReference type="ARBA" id="ARBA00022679"/>
    </source>
</evidence>
<name>A0A0H3K3W9_SYNP6</name>
<dbReference type="Proteomes" id="UP000001175">
    <property type="component" value="Chromosome"/>
</dbReference>
<dbReference type="GeneID" id="72429763"/>
<dbReference type="GO" id="GO:0016747">
    <property type="term" value="F:acyltransferase activity, transferring groups other than amino-acyl groups"/>
    <property type="evidence" value="ECO:0007669"/>
    <property type="project" value="InterPro"/>
</dbReference>
<dbReference type="KEGG" id="syc:syc0629_d"/>
<dbReference type="Gene3D" id="3.40.630.30">
    <property type="match status" value="1"/>
</dbReference>